<sequence>MEPLSAQPNLIKSNLSSIYKISQVENTTPTHPTSHPYPKLHNPPSKPLLHVQNLYRTALHPTQPHPIILPLIHTQNLTTEQHPTQPNPIILPLLHTQNLTTITAPNPNLSSISLGRFPLQPFKLTDVAGASQSHRHLSFFHHSFVILHALTRSAFPFLSSPPSQ</sequence>
<protein>
    <submittedName>
        <fullName evidence="1">Uncharacterized protein</fullName>
    </submittedName>
</protein>
<evidence type="ECO:0000313" key="2">
    <source>
        <dbReference type="Proteomes" id="UP001286313"/>
    </source>
</evidence>
<proteinExistence type="predicted"/>
<organism evidence="1 2">
    <name type="scientific">Petrolisthes cinctipes</name>
    <name type="common">Flat porcelain crab</name>
    <dbReference type="NCBI Taxonomy" id="88211"/>
    <lineage>
        <taxon>Eukaryota</taxon>
        <taxon>Metazoa</taxon>
        <taxon>Ecdysozoa</taxon>
        <taxon>Arthropoda</taxon>
        <taxon>Crustacea</taxon>
        <taxon>Multicrustacea</taxon>
        <taxon>Malacostraca</taxon>
        <taxon>Eumalacostraca</taxon>
        <taxon>Eucarida</taxon>
        <taxon>Decapoda</taxon>
        <taxon>Pleocyemata</taxon>
        <taxon>Anomura</taxon>
        <taxon>Galatheoidea</taxon>
        <taxon>Porcellanidae</taxon>
        <taxon>Petrolisthes</taxon>
    </lineage>
</organism>
<dbReference type="EMBL" id="JAWQEG010001047">
    <property type="protein sequence ID" value="KAK3882934.1"/>
    <property type="molecule type" value="Genomic_DNA"/>
</dbReference>
<dbReference type="Proteomes" id="UP001286313">
    <property type="component" value="Unassembled WGS sequence"/>
</dbReference>
<accession>A0AAE1G014</accession>
<comment type="caution">
    <text evidence="1">The sequence shown here is derived from an EMBL/GenBank/DDBJ whole genome shotgun (WGS) entry which is preliminary data.</text>
</comment>
<name>A0AAE1G014_PETCI</name>
<keyword evidence="2" id="KW-1185">Reference proteome</keyword>
<gene>
    <name evidence="1" type="ORF">Pcinc_012725</name>
</gene>
<dbReference type="AlphaFoldDB" id="A0AAE1G014"/>
<reference evidence="1" key="1">
    <citation type="submission" date="2023-10" db="EMBL/GenBank/DDBJ databases">
        <title>Genome assemblies of two species of porcelain crab, Petrolisthes cinctipes and Petrolisthes manimaculis (Anomura: Porcellanidae).</title>
        <authorList>
            <person name="Angst P."/>
        </authorList>
    </citation>
    <scope>NUCLEOTIDE SEQUENCE</scope>
    <source>
        <strain evidence="1">PB745_01</strain>
        <tissue evidence="1">Gill</tissue>
    </source>
</reference>
<evidence type="ECO:0000313" key="1">
    <source>
        <dbReference type="EMBL" id="KAK3882934.1"/>
    </source>
</evidence>